<protein>
    <submittedName>
        <fullName evidence="2">Uncharacterized protein</fullName>
    </submittedName>
</protein>
<proteinExistence type="predicted"/>
<name>X1CP83_9ZZZZ</name>
<evidence type="ECO:0000313" key="2">
    <source>
        <dbReference type="EMBL" id="GAG94777.1"/>
    </source>
</evidence>
<dbReference type="EMBL" id="BART01022309">
    <property type="protein sequence ID" value="GAG94777.1"/>
    <property type="molecule type" value="Genomic_DNA"/>
</dbReference>
<reference evidence="2" key="1">
    <citation type="journal article" date="2014" name="Front. Microbiol.">
        <title>High frequency of phylogenetically diverse reductive dehalogenase-homologous genes in deep subseafloor sedimentary metagenomes.</title>
        <authorList>
            <person name="Kawai M."/>
            <person name="Futagami T."/>
            <person name="Toyoda A."/>
            <person name="Takaki Y."/>
            <person name="Nishi S."/>
            <person name="Hori S."/>
            <person name="Arai W."/>
            <person name="Tsubouchi T."/>
            <person name="Morono Y."/>
            <person name="Uchiyama I."/>
            <person name="Ito T."/>
            <person name="Fujiyama A."/>
            <person name="Inagaki F."/>
            <person name="Takami H."/>
        </authorList>
    </citation>
    <scope>NUCLEOTIDE SEQUENCE</scope>
    <source>
        <strain evidence="2">Expedition CK06-06</strain>
    </source>
</reference>
<organism evidence="2">
    <name type="scientific">marine sediment metagenome</name>
    <dbReference type="NCBI Taxonomy" id="412755"/>
    <lineage>
        <taxon>unclassified sequences</taxon>
        <taxon>metagenomes</taxon>
        <taxon>ecological metagenomes</taxon>
    </lineage>
</organism>
<evidence type="ECO:0000256" key="1">
    <source>
        <dbReference type="SAM" id="MobiDB-lite"/>
    </source>
</evidence>
<gene>
    <name evidence="2" type="ORF">S01H4_40871</name>
</gene>
<feature type="compositionally biased region" description="Polar residues" evidence="1">
    <location>
        <begin position="115"/>
        <end position="126"/>
    </location>
</feature>
<dbReference type="AlphaFoldDB" id="X1CP83"/>
<sequence>MDFFKGWFSGSVFNVIAHKDCVVRKAWDNAWGNRGKVASAALVVGTLYAGHKYSNVGQKKVEPKPEPKVQSDGMVKAGLKLISLASVIYYIFDLSSGEQEEEGPEEADVTRDPVQESQVNQDNVASADQEEEDGEGLCMPQDNRQQVGDWKLRPVIFNTSPPMTAWTFN</sequence>
<comment type="caution">
    <text evidence="2">The sequence shown here is derived from an EMBL/GenBank/DDBJ whole genome shotgun (WGS) entry which is preliminary data.</text>
</comment>
<feature type="region of interest" description="Disordered" evidence="1">
    <location>
        <begin position="99"/>
        <end position="144"/>
    </location>
</feature>
<accession>X1CP83</accession>